<sequence length="678" mass="75679">MDSEQQRSAGTSGFVALRMPSQHGVYTNTTQNGRLSDSPSLTSIEDAPPKEKKPPDPNMANPRLLINRACIYERHLPGDAYITAHVERLQHGFYSSSSVSDKDADHVDFLAIGFVFHSPHTLSHRFKSASIKVSVHGSREMSRSPLYPNGYPPGNPRFLMHAPRLIYGTVSPETMEWTFSLAGSLGISEMPVSASVIPSGSVNSRYRRYEMMRIQGSARTLKSQHGASFDVEAGEIFWSMEENNLQKSGLPREFTFVMLVQKPTVDSQLALSIEVEPVIDVWFGSYPSWMLNMSAYKPAPRRGVDFQQEVGQRFEPVDPVRGFNFATLESQFDDYIAMPGRKFSRQMQIPVDPGFPENRPQQPYPGQYGSINPYQQQLQNQTNNLSLQNNGLSLQNNLLQTTLQQLWNNTQSQYQGQGQGQNQTQPHYQPPPRASTPTIIATAPNMTGLPTAEAATNTLNIRLLLDNPMLSHLPNLNHKMNMYENTRSPRASPLARREESSKQSQPQPQSQLRNAPHPNLRTKGLSTDNDDVFLGEEANSGLENEDDFGHLSSPSPQRQRESLRSQRPRSGITLQEIRDGIKDEEEREQYADSSLQLQLQTRARRQSHSQALNQGACPTPEQRLQPCRRNSRANAAFGSGNACGGSRSGNSVGYSDRRIMRMANSPLSTSLLAALAEK</sequence>
<comment type="caution">
    <text evidence="2">The sequence shown here is derived from an EMBL/GenBank/DDBJ whole genome shotgun (WGS) entry which is preliminary data.</text>
</comment>
<dbReference type="AlphaFoldDB" id="A0AAD6HZJ6"/>
<feature type="region of interest" description="Disordered" evidence="1">
    <location>
        <begin position="1"/>
        <end position="61"/>
    </location>
</feature>
<reference evidence="2" key="1">
    <citation type="journal article" date="2023" name="IMA Fungus">
        <title>Comparative genomic study of the Penicillium genus elucidates a diverse pangenome and 15 lateral gene transfer events.</title>
        <authorList>
            <person name="Petersen C."/>
            <person name="Sorensen T."/>
            <person name="Nielsen M.R."/>
            <person name="Sondergaard T.E."/>
            <person name="Sorensen J.L."/>
            <person name="Fitzpatrick D.A."/>
            <person name="Frisvad J.C."/>
            <person name="Nielsen K.L."/>
        </authorList>
    </citation>
    <scope>NUCLEOTIDE SEQUENCE</scope>
    <source>
        <strain evidence="2">IBT 15450</strain>
    </source>
</reference>
<dbReference type="Proteomes" id="UP001219568">
    <property type="component" value="Unassembled WGS sequence"/>
</dbReference>
<evidence type="ECO:0000313" key="2">
    <source>
        <dbReference type="EMBL" id="KAJ6023389.1"/>
    </source>
</evidence>
<accession>A0AAD6HZJ6</accession>
<feature type="region of interest" description="Disordered" evidence="1">
    <location>
        <begin position="351"/>
        <end position="372"/>
    </location>
</feature>
<feature type="region of interest" description="Disordered" evidence="1">
    <location>
        <begin position="412"/>
        <end position="440"/>
    </location>
</feature>
<reference evidence="2" key="2">
    <citation type="submission" date="2023-01" db="EMBL/GenBank/DDBJ databases">
        <authorList>
            <person name="Petersen C."/>
        </authorList>
    </citation>
    <scope>NUCLEOTIDE SEQUENCE</scope>
    <source>
        <strain evidence="2">IBT 15450</strain>
    </source>
</reference>
<feature type="compositionally biased region" description="Low complexity" evidence="1">
    <location>
        <begin position="502"/>
        <end position="511"/>
    </location>
</feature>
<feature type="region of interest" description="Disordered" evidence="1">
    <location>
        <begin position="487"/>
        <end position="588"/>
    </location>
</feature>
<feature type="compositionally biased region" description="Polar residues" evidence="1">
    <location>
        <begin position="1"/>
        <end position="11"/>
    </location>
</feature>
<evidence type="ECO:0000256" key="1">
    <source>
        <dbReference type="SAM" id="MobiDB-lite"/>
    </source>
</evidence>
<feature type="compositionally biased region" description="Low complexity" evidence="1">
    <location>
        <begin position="412"/>
        <end position="425"/>
    </location>
</feature>
<keyword evidence="3" id="KW-1185">Reference proteome</keyword>
<evidence type="ECO:0000313" key="3">
    <source>
        <dbReference type="Proteomes" id="UP001219568"/>
    </source>
</evidence>
<name>A0AAD6HZJ6_PENCN</name>
<dbReference type="EMBL" id="JAQJZL010000016">
    <property type="protein sequence ID" value="KAJ6023389.1"/>
    <property type="molecule type" value="Genomic_DNA"/>
</dbReference>
<feature type="compositionally biased region" description="Polar residues" evidence="1">
    <location>
        <begin position="24"/>
        <end position="43"/>
    </location>
</feature>
<organism evidence="2 3">
    <name type="scientific">Penicillium canescens</name>
    <dbReference type="NCBI Taxonomy" id="5083"/>
    <lineage>
        <taxon>Eukaryota</taxon>
        <taxon>Fungi</taxon>
        <taxon>Dikarya</taxon>
        <taxon>Ascomycota</taxon>
        <taxon>Pezizomycotina</taxon>
        <taxon>Eurotiomycetes</taxon>
        <taxon>Eurotiomycetidae</taxon>
        <taxon>Eurotiales</taxon>
        <taxon>Aspergillaceae</taxon>
        <taxon>Penicillium</taxon>
    </lineage>
</organism>
<protein>
    <submittedName>
        <fullName evidence="2">Uncharacterized protein</fullName>
    </submittedName>
</protein>
<proteinExistence type="predicted"/>
<feature type="region of interest" description="Disordered" evidence="1">
    <location>
        <begin position="601"/>
        <end position="625"/>
    </location>
</feature>
<gene>
    <name evidence="2" type="ORF">N7460_013784</name>
</gene>